<dbReference type="PANTHER" id="PTHR47129:SF1">
    <property type="entry name" value="NMRA-LIKE DOMAIN-CONTAINING PROTEIN"/>
    <property type="match status" value="1"/>
</dbReference>
<dbReference type="InterPro" id="IPR052718">
    <property type="entry name" value="NmrA-type_oxidoreductase"/>
</dbReference>
<evidence type="ECO:0000313" key="3">
    <source>
        <dbReference type="Proteomes" id="UP001296993"/>
    </source>
</evidence>
<keyword evidence="3" id="KW-1185">Reference proteome</keyword>
<organism evidence="2 3">
    <name type="scientific">Paeniglutamicibacter kerguelensis</name>
    <dbReference type="NCBI Taxonomy" id="254788"/>
    <lineage>
        <taxon>Bacteria</taxon>
        <taxon>Bacillati</taxon>
        <taxon>Actinomycetota</taxon>
        <taxon>Actinomycetes</taxon>
        <taxon>Micrococcales</taxon>
        <taxon>Micrococcaceae</taxon>
        <taxon>Paeniglutamicibacter</taxon>
    </lineage>
</organism>
<gene>
    <name evidence="2" type="ORF">JOF47_002946</name>
</gene>
<sequence>MNKTLLPLGVTGSSGVLGGIVATALSKAGIEQRLLLRTPSRAPLLAGSTVVAASYENTVRTRKALSGIGTLFMVSASESADRLDQHRAFIDAAVDSGVNHVVYTSFMAAAADAVFTLARDHFATEEYIKSSGLAWTFLRDNFYADFMSAMVGEDGAIRGPAGNGRCSIVARADVARTAAAVLQEPSKHAYQSYDLTGPEALSFPEIAGILSAEGLRQVGFVNETLDQAYASRAGYQAPDWQVDAWVSTYTAIASGALESVSGDIESITGQAPMGLRELLRTAVS</sequence>
<dbReference type="PANTHER" id="PTHR47129">
    <property type="entry name" value="QUINONE OXIDOREDUCTASE 2"/>
    <property type="match status" value="1"/>
</dbReference>
<dbReference type="SUPFAM" id="SSF51735">
    <property type="entry name" value="NAD(P)-binding Rossmann-fold domains"/>
    <property type="match status" value="1"/>
</dbReference>
<dbReference type="Proteomes" id="UP001296993">
    <property type="component" value="Unassembled WGS sequence"/>
</dbReference>
<dbReference type="EMBL" id="JAGIOF010000001">
    <property type="protein sequence ID" value="MBP2387435.1"/>
    <property type="molecule type" value="Genomic_DNA"/>
</dbReference>
<dbReference type="Pfam" id="PF13460">
    <property type="entry name" value="NAD_binding_10"/>
    <property type="match status" value="1"/>
</dbReference>
<reference evidence="2 3" key="1">
    <citation type="submission" date="2021-03" db="EMBL/GenBank/DDBJ databases">
        <title>Sequencing the genomes of 1000 actinobacteria strains.</title>
        <authorList>
            <person name="Klenk H.-P."/>
        </authorList>
    </citation>
    <scope>NUCLEOTIDE SEQUENCE [LARGE SCALE GENOMIC DNA]</scope>
    <source>
        <strain evidence="2 3">DSM 15797</strain>
    </source>
</reference>
<feature type="domain" description="NAD(P)-binding" evidence="1">
    <location>
        <begin position="12"/>
        <end position="185"/>
    </location>
</feature>
<accession>A0ABS4XG51</accession>
<evidence type="ECO:0000259" key="1">
    <source>
        <dbReference type="Pfam" id="PF13460"/>
    </source>
</evidence>
<proteinExistence type="predicted"/>
<evidence type="ECO:0000313" key="2">
    <source>
        <dbReference type="EMBL" id="MBP2387435.1"/>
    </source>
</evidence>
<dbReference type="InterPro" id="IPR016040">
    <property type="entry name" value="NAD(P)-bd_dom"/>
</dbReference>
<comment type="caution">
    <text evidence="2">The sequence shown here is derived from an EMBL/GenBank/DDBJ whole genome shotgun (WGS) entry which is preliminary data.</text>
</comment>
<dbReference type="Gene3D" id="3.40.50.720">
    <property type="entry name" value="NAD(P)-binding Rossmann-like Domain"/>
    <property type="match status" value="1"/>
</dbReference>
<protein>
    <submittedName>
        <fullName evidence="2">Uncharacterized protein YbjT (DUF2867 family)</fullName>
    </submittedName>
</protein>
<dbReference type="Gene3D" id="3.90.25.10">
    <property type="entry name" value="UDP-galactose 4-epimerase, domain 1"/>
    <property type="match status" value="1"/>
</dbReference>
<dbReference type="InterPro" id="IPR036291">
    <property type="entry name" value="NAD(P)-bd_dom_sf"/>
</dbReference>
<name>A0ABS4XG51_9MICC</name>
<dbReference type="RefSeq" id="WP_209999676.1">
    <property type="nucleotide sequence ID" value="NZ_BAAAJY010000009.1"/>
</dbReference>
<dbReference type="CDD" id="cd05269">
    <property type="entry name" value="TMR_SDR_a"/>
    <property type="match status" value="1"/>
</dbReference>